<feature type="transmembrane region" description="Helical" evidence="6">
    <location>
        <begin position="495"/>
        <end position="515"/>
    </location>
</feature>
<dbReference type="GeneID" id="6338716"/>
<feature type="transmembrane region" description="Helical" evidence="6">
    <location>
        <begin position="214"/>
        <end position="231"/>
    </location>
</feature>
<dbReference type="PANTHER" id="PTHR23501:SF107">
    <property type="entry name" value="TRANSPORTER, PUTATIVE (AFU_ORTHOLOGUE AFUA_7G04730)-RELATED"/>
    <property type="match status" value="1"/>
</dbReference>
<dbReference type="Gene3D" id="1.20.1250.20">
    <property type="entry name" value="MFS general substrate transporter like domains"/>
    <property type="match status" value="2"/>
</dbReference>
<feature type="transmembrane region" description="Helical" evidence="6">
    <location>
        <begin position="701"/>
        <end position="719"/>
    </location>
</feature>
<name>B2VS69_PYRTR</name>
<dbReference type="EMBL" id="DS231615">
    <property type="protein sequence ID" value="EDU41133.1"/>
    <property type="molecule type" value="Genomic_DNA"/>
</dbReference>
<evidence type="ECO:0000256" key="1">
    <source>
        <dbReference type="ARBA" id="ARBA00004141"/>
    </source>
</evidence>
<gene>
    <name evidence="7" type="ORF">PTRG_01695</name>
</gene>
<evidence type="ECO:0000256" key="3">
    <source>
        <dbReference type="ARBA" id="ARBA00022989"/>
    </source>
</evidence>
<feature type="transmembrane region" description="Helical" evidence="6">
    <location>
        <begin position="417"/>
        <end position="445"/>
    </location>
</feature>
<feature type="transmembrane region" description="Helical" evidence="6">
    <location>
        <begin position="371"/>
        <end position="396"/>
    </location>
</feature>
<keyword evidence="4 6" id="KW-0472">Membrane</keyword>
<feature type="region of interest" description="Disordered" evidence="5">
    <location>
        <begin position="22"/>
        <end position="55"/>
    </location>
</feature>
<proteinExistence type="predicted"/>
<evidence type="ECO:0000313" key="7">
    <source>
        <dbReference type="EMBL" id="EDU41133.1"/>
    </source>
</evidence>
<dbReference type="Proteomes" id="UP000001471">
    <property type="component" value="Unassembled WGS sequence"/>
</dbReference>
<protein>
    <submittedName>
        <fullName evidence="7">Siderophore iron transporter mirB</fullName>
    </submittedName>
</protein>
<dbReference type="GO" id="GO:0005886">
    <property type="term" value="C:plasma membrane"/>
    <property type="evidence" value="ECO:0007669"/>
    <property type="project" value="TreeGrafter"/>
</dbReference>
<feature type="transmembrane region" description="Helical" evidence="6">
    <location>
        <begin position="457"/>
        <end position="475"/>
    </location>
</feature>
<evidence type="ECO:0000313" key="8">
    <source>
        <dbReference type="Proteomes" id="UP000001471"/>
    </source>
</evidence>
<accession>B2VS69</accession>
<feature type="region of interest" description="Disordered" evidence="5">
    <location>
        <begin position="169"/>
        <end position="193"/>
    </location>
</feature>
<comment type="subcellular location">
    <subcellularLocation>
        <location evidence="1">Membrane</location>
        <topology evidence="1">Multi-pass membrane protein</topology>
    </subcellularLocation>
</comment>
<keyword evidence="2 6" id="KW-0812">Transmembrane</keyword>
<evidence type="ECO:0000256" key="2">
    <source>
        <dbReference type="ARBA" id="ARBA00022692"/>
    </source>
</evidence>
<dbReference type="OMA" id="QFLPWKY"/>
<dbReference type="eggNOG" id="KOG0254">
    <property type="taxonomic scope" value="Eukaryota"/>
</dbReference>
<dbReference type="GO" id="GO:0022857">
    <property type="term" value="F:transmembrane transporter activity"/>
    <property type="evidence" value="ECO:0007669"/>
    <property type="project" value="InterPro"/>
</dbReference>
<evidence type="ECO:0000256" key="6">
    <source>
        <dbReference type="SAM" id="Phobius"/>
    </source>
</evidence>
<dbReference type="AlphaFoldDB" id="B2VS69"/>
<organism evidence="7 8">
    <name type="scientific">Pyrenophora tritici-repentis (strain Pt-1C-BFP)</name>
    <name type="common">Wheat tan spot fungus</name>
    <name type="synonym">Drechslera tritici-repentis</name>
    <dbReference type="NCBI Taxonomy" id="426418"/>
    <lineage>
        <taxon>Eukaryota</taxon>
        <taxon>Fungi</taxon>
        <taxon>Dikarya</taxon>
        <taxon>Ascomycota</taxon>
        <taxon>Pezizomycotina</taxon>
        <taxon>Dothideomycetes</taxon>
        <taxon>Pleosporomycetidae</taxon>
        <taxon>Pleosporales</taxon>
        <taxon>Pleosporineae</taxon>
        <taxon>Pleosporaceae</taxon>
        <taxon>Pyrenophora</taxon>
    </lineage>
</organism>
<keyword evidence="3 6" id="KW-1133">Transmembrane helix</keyword>
<feature type="transmembrane region" description="Helical" evidence="6">
    <location>
        <begin position="592"/>
        <end position="614"/>
    </location>
</feature>
<dbReference type="InterPro" id="IPR011701">
    <property type="entry name" value="MFS"/>
</dbReference>
<dbReference type="InterPro" id="IPR036259">
    <property type="entry name" value="MFS_trans_sf"/>
</dbReference>
<dbReference type="HOGENOM" id="CLU_012970_1_0_1"/>
<evidence type="ECO:0000256" key="5">
    <source>
        <dbReference type="SAM" id="MobiDB-lite"/>
    </source>
</evidence>
<feature type="compositionally biased region" description="Basic and acidic residues" evidence="5">
    <location>
        <begin position="169"/>
        <end position="192"/>
    </location>
</feature>
<feature type="compositionally biased region" description="Basic and acidic residues" evidence="5">
    <location>
        <begin position="36"/>
        <end position="46"/>
    </location>
</feature>
<reference evidence="8" key="1">
    <citation type="journal article" date="2013" name="G3 (Bethesda)">
        <title>Comparative genomics of a plant-pathogenic fungus, Pyrenophora tritici-repentis, reveals transduplication and the impact of repeat elements on pathogenicity and population divergence.</title>
        <authorList>
            <person name="Manning V.A."/>
            <person name="Pandelova I."/>
            <person name="Dhillon B."/>
            <person name="Wilhelm L.J."/>
            <person name="Goodwin S.B."/>
            <person name="Berlin A.M."/>
            <person name="Figueroa M."/>
            <person name="Freitag M."/>
            <person name="Hane J.K."/>
            <person name="Henrissat B."/>
            <person name="Holman W.H."/>
            <person name="Kodira C.D."/>
            <person name="Martin J."/>
            <person name="Oliver R.P."/>
            <person name="Robbertse B."/>
            <person name="Schackwitz W."/>
            <person name="Schwartz D.C."/>
            <person name="Spatafora J.W."/>
            <person name="Turgeon B.G."/>
            <person name="Yandava C."/>
            <person name="Young S."/>
            <person name="Zhou S."/>
            <person name="Zeng Q."/>
            <person name="Grigoriev I.V."/>
            <person name="Ma L.-J."/>
            <person name="Ciuffetti L.M."/>
        </authorList>
    </citation>
    <scope>NUCLEOTIDE SEQUENCE [LARGE SCALE GENOMIC DNA]</scope>
    <source>
        <strain evidence="8">Pt-1C-BFP</strain>
    </source>
</reference>
<dbReference type="PANTHER" id="PTHR23501">
    <property type="entry name" value="MAJOR FACILITATOR SUPERFAMILY"/>
    <property type="match status" value="1"/>
</dbReference>
<feature type="transmembrane region" description="Helical" evidence="6">
    <location>
        <begin position="277"/>
        <end position="297"/>
    </location>
</feature>
<dbReference type="KEGG" id="ptrr:6338716"/>
<dbReference type="Pfam" id="PF07690">
    <property type="entry name" value="MFS_1"/>
    <property type="match status" value="2"/>
</dbReference>
<dbReference type="SUPFAM" id="SSF103473">
    <property type="entry name" value="MFS general substrate transporter"/>
    <property type="match status" value="2"/>
</dbReference>
<evidence type="ECO:0000256" key="4">
    <source>
        <dbReference type="ARBA" id="ARBA00023136"/>
    </source>
</evidence>
<feature type="transmembrane region" description="Helical" evidence="6">
    <location>
        <begin position="252"/>
        <end position="271"/>
    </location>
</feature>
<dbReference type="InParanoid" id="B2VS69"/>
<feature type="transmembrane region" description="Helical" evidence="6">
    <location>
        <begin position="626"/>
        <end position="647"/>
    </location>
</feature>
<dbReference type="FunCoup" id="B2VS69">
    <property type="interactions" value="43"/>
</dbReference>
<dbReference type="OrthoDB" id="4078873at2759"/>
<feature type="transmembrane region" description="Helical" evidence="6">
    <location>
        <begin position="304"/>
        <end position="325"/>
    </location>
</feature>
<feature type="transmembrane region" description="Helical" evidence="6">
    <location>
        <begin position="561"/>
        <end position="580"/>
    </location>
</feature>
<sequence>MSHDDARSGCFNVRNRFRSLEDRSHENLSNGSTPEQRFDPPRHLLGKEPTVPDPPGNVVSVQTARLNELEATAASEGTGQGLGNAVHSNTPEQWEMIQATGKQKAKFSGVIPVPVTLSGCRTLPALEPAFDCAIISYPALLGVYFIMSEHLATDAVRPVQGFPSTDIDVEKNGDPNVHTHETGSNGDDKSVESETFQNGVQRVRAITEIWNKQTLITMFILLYLIEFVAFLQNAIDSSLNPFITSSFGRHGLLTVGSVMATALSGCIPLVTAKVIDVFGRVEGFFMMLIIIVVGMAIKAGCNSVQMYIAGHVLYWAGHIGVLYVTDMMTADMTTLKNRMIIFTLNGTPRIASTFAGPRIADLFWNQNNWRWAFGAFIIIFIGCCLPALIVMMFMYRKARKAGLVKKVESGRTPLQSVWYYFVQFDIFGIILIMCAWCLFVLPFSLVSYAPNGWKTPYIIACIVLGLVLFPVFYFWEAKFAPVQFLPWKYLRNGTIVGSCLLYGVMFLSVFCWNGYFNSYLIVVHRQSITNAGYILNAFSLTSAFSSPFIAWWIRYSGNFKWTAYTGVPIVLLGTALLIPFRAPSTNPGVLAFTQILIGLGTGFFATCANLAVMVPVSHQEIAVINALWGLFGSFGSSIGYAIAGAMWNNLLPEQLLMRLPESSKADYRKIFGSIEIQKSFLDGTPERDAVVGAYADVQRKMVITGACFVPLCLASIYVWKNINVKKLEEEKGKQTKGNVF</sequence>